<dbReference type="EMBL" id="JBJQOH010000001">
    <property type="protein sequence ID" value="KAL3701877.1"/>
    <property type="molecule type" value="Genomic_DNA"/>
</dbReference>
<gene>
    <name evidence="1" type="ORF">R1sor_019899</name>
</gene>
<name>A0ABD3II69_9MARC</name>
<proteinExistence type="predicted"/>
<keyword evidence="2" id="KW-1185">Reference proteome</keyword>
<organism evidence="1 2">
    <name type="scientific">Riccia sorocarpa</name>
    <dbReference type="NCBI Taxonomy" id="122646"/>
    <lineage>
        <taxon>Eukaryota</taxon>
        <taxon>Viridiplantae</taxon>
        <taxon>Streptophyta</taxon>
        <taxon>Embryophyta</taxon>
        <taxon>Marchantiophyta</taxon>
        <taxon>Marchantiopsida</taxon>
        <taxon>Marchantiidae</taxon>
        <taxon>Marchantiales</taxon>
        <taxon>Ricciaceae</taxon>
        <taxon>Riccia</taxon>
    </lineage>
</organism>
<protein>
    <submittedName>
        <fullName evidence="1">Uncharacterized protein</fullName>
    </submittedName>
</protein>
<dbReference type="AlphaFoldDB" id="A0ABD3II69"/>
<accession>A0ABD3II69</accession>
<evidence type="ECO:0000313" key="1">
    <source>
        <dbReference type="EMBL" id="KAL3701877.1"/>
    </source>
</evidence>
<sequence length="301" mass="34066">MDSSPSDGRRAKYMQENMFMHLEISNLRDVTADLRADLDNVHGLLRTRTRERGEAQLNVVSISLDLEKCRLDLETVKGELPITQNALKDMEDLLTRLSNLHVDIENYIYIASVASLVNACYRIVIPGHARLKERLAKDSAHIDFSLVTLRATRVIEGSSVSFHTRLFIMTAADPGGNANANLRACIRDDIEMQLESASRVLFTAETRMAKVVNNTTVESAKRFAYLAHANSQKARFHIKRAMKLVNFILSPDDESHQGMWTKRFEDLEADGEERETELDKIMCTCAIPGGKEHCIIHTMYK</sequence>
<evidence type="ECO:0000313" key="2">
    <source>
        <dbReference type="Proteomes" id="UP001633002"/>
    </source>
</evidence>
<comment type="caution">
    <text evidence="1">The sequence shown here is derived from an EMBL/GenBank/DDBJ whole genome shotgun (WGS) entry which is preliminary data.</text>
</comment>
<reference evidence="1 2" key="1">
    <citation type="submission" date="2024-09" db="EMBL/GenBank/DDBJ databases">
        <title>Chromosome-scale assembly of Riccia sorocarpa.</title>
        <authorList>
            <person name="Paukszto L."/>
        </authorList>
    </citation>
    <scope>NUCLEOTIDE SEQUENCE [LARGE SCALE GENOMIC DNA]</scope>
    <source>
        <strain evidence="1">LP-2024</strain>
        <tissue evidence="1">Aerial parts of the thallus</tissue>
    </source>
</reference>
<dbReference type="Proteomes" id="UP001633002">
    <property type="component" value="Unassembled WGS sequence"/>
</dbReference>